<evidence type="ECO:0000313" key="15">
    <source>
        <dbReference type="Proteomes" id="UP000829291"/>
    </source>
</evidence>
<dbReference type="InterPro" id="IPR036770">
    <property type="entry name" value="Ankyrin_rpt-contain_sf"/>
</dbReference>
<evidence type="ECO:0000313" key="16">
    <source>
        <dbReference type="RefSeq" id="XP_015509962.1"/>
    </source>
</evidence>
<keyword evidence="9 13" id="KW-0472">Membrane</keyword>
<feature type="transmembrane region" description="Helical" evidence="13">
    <location>
        <begin position="443"/>
        <end position="468"/>
    </location>
</feature>
<keyword evidence="7 12" id="KW-0040">ANK repeat</keyword>
<dbReference type="SMART" id="SM00248">
    <property type="entry name" value="ANK"/>
    <property type="match status" value="7"/>
</dbReference>
<dbReference type="PROSITE" id="PS50297">
    <property type="entry name" value="ANK_REP_REGION"/>
    <property type="match status" value="5"/>
</dbReference>
<dbReference type="Proteomes" id="UP000829291">
    <property type="component" value="Chromosome 1"/>
</dbReference>
<feature type="repeat" description="ANK" evidence="12">
    <location>
        <begin position="178"/>
        <end position="220"/>
    </location>
</feature>
<evidence type="ECO:0000256" key="10">
    <source>
        <dbReference type="ARBA" id="ARBA00023180"/>
    </source>
</evidence>
<dbReference type="PROSITE" id="PS50088">
    <property type="entry name" value="ANK_REPEAT"/>
    <property type="match status" value="6"/>
</dbReference>
<keyword evidence="2" id="KW-0813">Transport</keyword>
<feature type="transmembrane region" description="Helical" evidence="13">
    <location>
        <begin position="480"/>
        <end position="498"/>
    </location>
</feature>
<dbReference type="Pfam" id="PF12796">
    <property type="entry name" value="Ank_2"/>
    <property type="match status" value="2"/>
</dbReference>
<evidence type="ECO:0000256" key="12">
    <source>
        <dbReference type="PROSITE-ProRule" id="PRU00023"/>
    </source>
</evidence>
<dbReference type="PANTHER" id="PTHR47143:SF1">
    <property type="entry name" value="ION_TRANS DOMAIN-CONTAINING PROTEIN"/>
    <property type="match status" value="1"/>
</dbReference>
<evidence type="ECO:0000256" key="1">
    <source>
        <dbReference type="ARBA" id="ARBA00004141"/>
    </source>
</evidence>
<evidence type="ECO:0000256" key="6">
    <source>
        <dbReference type="ARBA" id="ARBA00022989"/>
    </source>
</evidence>
<evidence type="ECO:0000256" key="5">
    <source>
        <dbReference type="ARBA" id="ARBA00022737"/>
    </source>
</evidence>
<feature type="transmembrane region" description="Helical" evidence="13">
    <location>
        <begin position="414"/>
        <end position="437"/>
    </location>
</feature>
<evidence type="ECO:0000256" key="2">
    <source>
        <dbReference type="ARBA" id="ARBA00022448"/>
    </source>
</evidence>
<feature type="domain" description="Ion transport" evidence="14">
    <location>
        <begin position="416"/>
        <end position="655"/>
    </location>
</feature>
<dbReference type="Pfam" id="PF00023">
    <property type="entry name" value="Ank"/>
    <property type="match status" value="3"/>
</dbReference>
<keyword evidence="5" id="KW-0677">Repeat</keyword>
<comment type="subcellular location">
    <subcellularLocation>
        <location evidence="1">Membrane</location>
        <topology evidence="1">Multi-pass membrane protein</topology>
    </subcellularLocation>
</comment>
<evidence type="ECO:0000256" key="4">
    <source>
        <dbReference type="ARBA" id="ARBA00022692"/>
    </source>
</evidence>
<feature type="repeat" description="ANK" evidence="12">
    <location>
        <begin position="145"/>
        <end position="177"/>
    </location>
</feature>
<feature type="repeat" description="ANK" evidence="12">
    <location>
        <begin position="222"/>
        <end position="247"/>
    </location>
</feature>
<keyword evidence="8" id="KW-0406">Ion transport</keyword>
<dbReference type="GeneID" id="107217102"/>
<dbReference type="RefSeq" id="XP_015509962.1">
    <property type="nucleotide sequence ID" value="XM_015654476.2"/>
</dbReference>
<dbReference type="PANTHER" id="PTHR47143">
    <property type="entry name" value="TRANSIENT RECEPTOR POTENTIAL CATION CHANNEL PROTEIN PAINLESS"/>
    <property type="match status" value="1"/>
</dbReference>
<feature type="repeat" description="ANK" evidence="12">
    <location>
        <begin position="80"/>
        <end position="112"/>
    </location>
</feature>
<sequence length="796" mass="88946">MTVCRAPATKLELMTLVENGDVKQAVQIIESSNTNDHRSFVEPCGSLRVTLVHLAAWQGYLSILQRLEISNADLDASDKLGRCALHLAAQQNHVDVVKWLLERGAAVENRFEVRFLPKDEPYSATALNSWPKCDIGHSLPLPECWGRTALHQAVKAGHVDIVNLLLKAGANPDARDQRGVTPLHLAAVTVDSNDPKDMSRFERIVDILVSASASVNIVHPDTGTTALHHAVTLGSREATKRLLEGGAWPTARCIGTGITPLHIAASAGFHDILRILLFHMDSSFVDVQDEVGRTPLHAAAYQGHLASIRVLVDSGSNLASETKTGVTVIDAIFENIARPITFITNILDSLVRGTDKNVNQVVLDFKPLAPRDEIQMAVVSALIGAVPSIEQMTILQHPLIEAFLGIKWHRLRPFFFLLVIIHVVFVLSLSCYAMILLQKVFDIAIPAGRVLILCACIILGHNLLQLLIVPRHHTRQFETWLSAICVTISIGVAIAGEYRPTMMEATNQAESESFRQWILQSVSVAILIAWIQIMLLIGRFPNLGHYTLMFSTVLKNVFKVLIAFVWLIIGFALSFSLLFCGGGQFTDSWKAVIKTMVMMTGEYNFDDLVKTMDITEKNVVLQFVGRIVFLMFVMLASIVLMNLMIGLAVSDIQGILKEGYIRRLLKQAEFVAHLEWVTSHRIFKSRLVPRYLRMMYESKKMIPTQITLGVLTEYGKKNTGISEELIDALFDIAMRNRELDKECESHSPSSKRNEDCFNETVPSCQHGVKEFFRENLRTQRMQSIRRKLGRRRKSAI</sequence>
<dbReference type="InterPro" id="IPR052076">
    <property type="entry name" value="TRP_cation_channel"/>
</dbReference>
<dbReference type="PRINTS" id="PR01415">
    <property type="entry name" value="ANKYRIN"/>
</dbReference>
<evidence type="ECO:0000256" key="13">
    <source>
        <dbReference type="SAM" id="Phobius"/>
    </source>
</evidence>
<dbReference type="GO" id="GO:0034703">
    <property type="term" value="C:cation channel complex"/>
    <property type="evidence" value="ECO:0007669"/>
    <property type="project" value="UniProtKB-ARBA"/>
</dbReference>
<evidence type="ECO:0000259" key="14">
    <source>
        <dbReference type="Pfam" id="PF00520"/>
    </source>
</evidence>
<protein>
    <submittedName>
        <fullName evidence="16">Transient receptor potential channel pyrexia-like</fullName>
    </submittedName>
</protein>
<evidence type="ECO:0000256" key="8">
    <source>
        <dbReference type="ARBA" id="ARBA00023065"/>
    </source>
</evidence>
<evidence type="ECO:0000256" key="3">
    <source>
        <dbReference type="ARBA" id="ARBA00022606"/>
    </source>
</evidence>
<keyword evidence="4 13" id="KW-0812">Transmembrane</keyword>
<evidence type="ECO:0000256" key="9">
    <source>
        <dbReference type="ARBA" id="ARBA00023136"/>
    </source>
</evidence>
<evidence type="ECO:0000256" key="7">
    <source>
        <dbReference type="ARBA" id="ARBA00023043"/>
    </source>
</evidence>
<feature type="transmembrane region" description="Helical" evidence="13">
    <location>
        <begin position="627"/>
        <end position="649"/>
    </location>
</feature>
<dbReference type="OrthoDB" id="5402602at2759"/>
<organism evidence="16">
    <name type="scientific">Neodiprion lecontei</name>
    <name type="common">Redheaded pine sawfly</name>
    <dbReference type="NCBI Taxonomy" id="441921"/>
    <lineage>
        <taxon>Eukaryota</taxon>
        <taxon>Metazoa</taxon>
        <taxon>Ecdysozoa</taxon>
        <taxon>Arthropoda</taxon>
        <taxon>Hexapoda</taxon>
        <taxon>Insecta</taxon>
        <taxon>Pterygota</taxon>
        <taxon>Neoptera</taxon>
        <taxon>Endopterygota</taxon>
        <taxon>Hymenoptera</taxon>
        <taxon>Tenthredinoidea</taxon>
        <taxon>Diprionidae</taxon>
        <taxon>Diprioninae</taxon>
        <taxon>Neodiprion</taxon>
    </lineage>
</organism>
<dbReference type="Gene3D" id="1.25.40.20">
    <property type="entry name" value="Ankyrin repeat-containing domain"/>
    <property type="match status" value="3"/>
</dbReference>
<dbReference type="InParanoid" id="A0A6J0B701"/>
<keyword evidence="11" id="KW-0407">Ion channel</keyword>
<dbReference type="InterPro" id="IPR002110">
    <property type="entry name" value="Ankyrin_rpt"/>
</dbReference>
<dbReference type="AlphaFoldDB" id="A0A6J0B701"/>
<feature type="repeat" description="ANK" evidence="12">
    <location>
        <begin position="256"/>
        <end position="277"/>
    </location>
</feature>
<keyword evidence="10" id="KW-0325">Glycoprotein</keyword>
<dbReference type="GO" id="GO:0005216">
    <property type="term" value="F:monoatomic ion channel activity"/>
    <property type="evidence" value="ECO:0007669"/>
    <property type="project" value="InterPro"/>
</dbReference>
<dbReference type="SUPFAM" id="SSF48403">
    <property type="entry name" value="Ankyrin repeat"/>
    <property type="match status" value="1"/>
</dbReference>
<reference evidence="16" key="1">
    <citation type="submission" date="2025-08" db="UniProtKB">
        <authorList>
            <consortium name="RefSeq"/>
        </authorList>
    </citation>
    <scope>IDENTIFICATION</scope>
    <source>
        <tissue evidence="16">Thorax and Abdomen</tissue>
    </source>
</reference>
<keyword evidence="3" id="KW-0716">Sensory transduction</keyword>
<evidence type="ECO:0000256" key="11">
    <source>
        <dbReference type="ARBA" id="ARBA00023303"/>
    </source>
</evidence>
<name>A0A6J0B701_NEOLC</name>
<dbReference type="KEGG" id="nlo:107217102"/>
<feature type="transmembrane region" description="Helical" evidence="13">
    <location>
        <begin position="518"/>
        <end position="537"/>
    </location>
</feature>
<proteinExistence type="predicted"/>
<feature type="transmembrane region" description="Helical" evidence="13">
    <location>
        <begin position="557"/>
        <end position="579"/>
    </location>
</feature>
<dbReference type="InterPro" id="IPR005821">
    <property type="entry name" value="Ion_trans_dom"/>
</dbReference>
<keyword evidence="6 13" id="KW-1133">Transmembrane helix</keyword>
<keyword evidence="15" id="KW-1185">Reference proteome</keyword>
<gene>
    <name evidence="16" type="primary">LOC107217102</name>
</gene>
<feature type="repeat" description="ANK" evidence="12">
    <location>
        <begin position="291"/>
        <end position="323"/>
    </location>
</feature>
<dbReference type="Pfam" id="PF00520">
    <property type="entry name" value="Ion_trans"/>
    <property type="match status" value="1"/>
</dbReference>
<dbReference type="Gene3D" id="1.10.287.70">
    <property type="match status" value="1"/>
</dbReference>
<accession>A0A6J0B701</accession>